<dbReference type="PANTHER" id="PTHR11533">
    <property type="entry name" value="PROTEASE M1 ZINC METALLOPROTEASE"/>
    <property type="match status" value="1"/>
</dbReference>
<keyword evidence="5" id="KW-1185">Reference proteome</keyword>
<dbReference type="EMBL" id="CAJOBC010006224">
    <property type="protein sequence ID" value="CAF3891413.1"/>
    <property type="molecule type" value="Genomic_DNA"/>
</dbReference>
<dbReference type="EMBL" id="CAJNOQ010006225">
    <property type="protein sequence ID" value="CAF1127918.1"/>
    <property type="molecule type" value="Genomic_DNA"/>
</dbReference>
<dbReference type="InterPro" id="IPR027268">
    <property type="entry name" value="Peptidase_M4/M1_CTD_sf"/>
</dbReference>
<dbReference type="SUPFAM" id="SSF63737">
    <property type="entry name" value="Leukotriene A4 hydrolase N-terminal domain"/>
    <property type="match status" value="1"/>
</dbReference>
<dbReference type="GO" id="GO:0006508">
    <property type="term" value="P:proteolysis"/>
    <property type="evidence" value="ECO:0007669"/>
    <property type="project" value="TreeGrafter"/>
</dbReference>
<name>A0A814R2D3_9BILA</name>
<reference evidence="3" key="1">
    <citation type="submission" date="2021-02" db="EMBL/GenBank/DDBJ databases">
        <authorList>
            <person name="Nowell W R."/>
        </authorList>
    </citation>
    <scope>NUCLEOTIDE SEQUENCE</scope>
</reference>
<dbReference type="GO" id="GO:0043171">
    <property type="term" value="P:peptide catabolic process"/>
    <property type="evidence" value="ECO:0007669"/>
    <property type="project" value="TreeGrafter"/>
</dbReference>
<protein>
    <recommendedName>
        <fullName evidence="2">Peptidase M1 membrane alanine aminopeptidase domain-containing protein</fullName>
    </recommendedName>
</protein>
<evidence type="ECO:0000313" key="5">
    <source>
        <dbReference type="Proteomes" id="UP000663829"/>
    </source>
</evidence>
<dbReference type="GO" id="GO:0042277">
    <property type="term" value="F:peptide binding"/>
    <property type="evidence" value="ECO:0007669"/>
    <property type="project" value="TreeGrafter"/>
</dbReference>
<evidence type="ECO:0000313" key="4">
    <source>
        <dbReference type="EMBL" id="CAF3891413.1"/>
    </source>
</evidence>
<dbReference type="InterPro" id="IPR014782">
    <property type="entry name" value="Peptidase_M1_dom"/>
</dbReference>
<accession>A0A814R2D3</accession>
<keyword evidence="1" id="KW-0812">Transmembrane</keyword>
<dbReference type="Pfam" id="PF01433">
    <property type="entry name" value="Peptidase_M1"/>
    <property type="match status" value="1"/>
</dbReference>
<dbReference type="Gene3D" id="1.10.390.10">
    <property type="entry name" value="Neutral Protease Domain 2"/>
    <property type="match status" value="1"/>
</dbReference>
<evidence type="ECO:0000259" key="2">
    <source>
        <dbReference type="Pfam" id="PF01433"/>
    </source>
</evidence>
<dbReference type="Gene3D" id="2.60.40.1730">
    <property type="entry name" value="tricorn interacting facor f3 domain"/>
    <property type="match status" value="1"/>
</dbReference>
<dbReference type="GO" id="GO:0008270">
    <property type="term" value="F:zinc ion binding"/>
    <property type="evidence" value="ECO:0007669"/>
    <property type="project" value="InterPro"/>
</dbReference>
<dbReference type="InterPro" id="IPR042097">
    <property type="entry name" value="Aminopeptidase_N-like_N_sf"/>
</dbReference>
<dbReference type="OrthoDB" id="10014948at2759"/>
<dbReference type="Proteomes" id="UP000681722">
    <property type="component" value="Unassembled WGS sequence"/>
</dbReference>
<keyword evidence="1" id="KW-1133">Transmembrane helix</keyword>
<dbReference type="GO" id="GO:0016020">
    <property type="term" value="C:membrane"/>
    <property type="evidence" value="ECO:0007669"/>
    <property type="project" value="TreeGrafter"/>
</dbReference>
<dbReference type="GO" id="GO:0005615">
    <property type="term" value="C:extracellular space"/>
    <property type="evidence" value="ECO:0007669"/>
    <property type="project" value="TreeGrafter"/>
</dbReference>
<comment type="caution">
    <text evidence="3">The sequence shown here is derived from an EMBL/GenBank/DDBJ whole genome shotgun (WGS) entry which is preliminary data.</text>
</comment>
<sequence length="798" mass="94180">MSDQNNEKTMFNRQIKVLSILISLVLAISSGLVFVCMLYRPLSATLIVEENNQSDIIPHYYNLKFESILNNNQNYDTILCHTAIFFQLIQSRKDFTIDSINQSISQKPMLYFLSTTINNENKPNIPIENSEKLNKLVISIQFDIQQYKIRIKSKTKIFPIGYYLFKVSTNIQFKQSQLKILSQGFQYETWNDDKNYYRLLYTFSFPFGSSMMFPCFNKDHYFSRSIFDISIIGSKQDLILSNMPLKQKIEQKNYIENIFETTPPLQLSHIGFIIMHNYQCKHIVQNNLIIQLCVPFTIIEFDLIQSLLNFTMISISILTSYFERSFPMVKLDIITLPEFNSIVLDQPGLILFDQNYLITNSNINQSIINFIHNRELIIHKLIHHWIGHLISFEKENIWIIESLTQSISSYLINKLLINVEYEHLDQYLNGILADSLCSSTHSLKLNKIELLTMDSFKNIPYEKGSAFFTELRHLYGNTLFQLKIQQLLRLHNFSIVNSSTFETLFINDIPMHSNIRAQDYYNNWINSNDHPILTMTNRTIFVNNCSINNGSIISHRKIFYHLLGDNTSHLFDMELQHNITINSTSIPLPLNPFVLINYPLTIWESIVNNFRINDHTDNRKKTLLFNSFILSVQGQLSARIHLKLLSFILQNQQYILNDPYIILLIYKIIQINFQKLKYTFLEEKYIHYLKRLLNPYCLNNQLWQRKLQPLYIDLIHIFNSSIISTINNRWNENNNQLLISQLRDDTILEMCCLINHMVCFNQFQNRHEPMELIQFLTNTLQHTRKLTIIFRVITLSLR</sequence>
<keyword evidence="1" id="KW-0472">Membrane</keyword>
<evidence type="ECO:0000256" key="1">
    <source>
        <dbReference type="SAM" id="Phobius"/>
    </source>
</evidence>
<dbReference type="SUPFAM" id="SSF55486">
    <property type="entry name" value="Metalloproteases ('zincins'), catalytic domain"/>
    <property type="match status" value="1"/>
</dbReference>
<dbReference type="AlphaFoldDB" id="A0A814R2D3"/>
<dbReference type="PANTHER" id="PTHR11533:SF299">
    <property type="entry name" value="AMINOPEPTIDASE"/>
    <property type="match status" value="1"/>
</dbReference>
<dbReference type="InterPro" id="IPR050344">
    <property type="entry name" value="Peptidase_M1_aminopeptidases"/>
</dbReference>
<dbReference type="Proteomes" id="UP000663829">
    <property type="component" value="Unassembled WGS sequence"/>
</dbReference>
<feature type="transmembrane region" description="Helical" evidence="1">
    <location>
        <begin position="20"/>
        <end position="42"/>
    </location>
</feature>
<feature type="domain" description="Peptidase M1 membrane alanine aminopeptidase" evidence="2">
    <location>
        <begin position="309"/>
        <end position="503"/>
    </location>
</feature>
<proteinExistence type="predicted"/>
<evidence type="ECO:0000313" key="3">
    <source>
        <dbReference type="EMBL" id="CAF1127918.1"/>
    </source>
</evidence>
<gene>
    <name evidence="3" type="ORF">GPM918_LOCUS20033</name>
    <name evidence="4" type="ORF">SRO942_LOCUS20028</name>
</gene>
<organism evidence="3 5">
    <name type="scientific">Didymodactylos carnosus</name>
    <dbReference type="NCBI Taxonomy" id="1234261"/>
    <lineage>
        <taxon>Eukaryota</taxon>
        <taxon>Metazoa</taxon>
        <taxon>Spiralia</taxon>
        <taxon>Gnathifera</taxon>
        <taxon>Rotifera</taxon>
        <taxon>Eurotatoria</taxon>
        <taxon>Bdelloidea</taxon>
        <taxon>Philodinida</taxon>
        <taxon>Philodinidae</taxon>
        <taxon>Didymodactylos</taxon>
    </lineage>
</organism>
<dbReference type="GO" id="GO:0070006">
    <property type="term" value="F:metalloaminopeptidase activity"/>
    <property type="evidence" value="ECO:0007669"/>
    <property type="project" value="TreeGrafter"/>
</dbReference>
<dbReference type="GO" id="GO:0005737">
    <property type="term" value="C:cytoplasm"/>
    <property type="evidence" value="ECO:0007669"/>
    <property type="project" value="TreeGrafter"/>
</dbReference>